<feature type="signal peptide" evidence="10">
    <location>
        <begin position="1"/>
        <end position="17"/>
    </location>
</feature>
<dbReference type="GO" id="GO:0005506">
    <property type="term" value="F:iron ion binding"/>
    <property type="evidence" value="ECO:0007669"/>
    <property type="project" value="InterPro"/>
</dbReference>
<dbReference type="InterPro" id="IPR017972">
    <property type="entry name" value="Cyt_P450_CS"/>
</dbReference>
<dbReference type="GO" id="GO:0005737">
    <property type="term" value="C:cytoplasm"/>
    <property type="evidence" value="ECO:0007669"/>
    <property type="project" value="TreeGrafter"/>
</dbReference>
<comment type="caution">
    <text evidence="11">The sequence shown here is derived from an EMBL/GenBank/DDBJ whole genome shotgun (WGS) entry which is preliminary data.</text>
</comment>
<dbReference type="Pfam" id="PF00067">
    <property type="entry name" value="p450"/>
    <property type="match status" value="2"/>
</dbReference>
<dbReference type="PRINTS" id="PR00463">
    <property type="entry name" value="EP450I"/>
</dbReference>
<evidence type="ECO:0000256" key="5">
    <source>
        <dbReference type="ARBA" id="ARBA00023002"/>
    </source>
</evidence>
<comment type="similarity">
    <text evidence="2 9">Belongs to the cytochrome P450 family.</text>
</comment>
<evidence type="ECO:0000256" key="10">
    <source>
        <dbReference type="SAM" id="SignalP"/>
    </source>
</evidence>
<sequence length="435" mass="49689">MWSILIALLIIILIALYWDTRKPKNFPPGPKWFPIIGCAWQLHYLHQRKGSLAKAIQELSLQYGSVVGARIGRRRTVFVCGVKTIKELYTTDELNGRPDDISTKSRTLGKRRGIVAVDSKIFLEQKRIVLKILKEHWFRREILGNVLEQEVRTIIADIEKKIVENPKMCVNNLFGVHVVTSLYSLLTGHETNNDNEDIKELNSAMESFSQNISLIGTVFTHFPFLRHICPDACGYNLYVNIHKRIITLLSKKVKELKVANGYGFISAYLKMLDFGPNFSEDQLVAISLDILIGGYDTTCNMLGFAFLYMLLHPDVQAKVQEEIDRVVGRERLPTLDDRPRGTLDENSGWENPKAFNPERFMKDGRLTIPNNFIQFGLGKRRCLGEVHARTNIFLIIASLLQKFNFKAIPENLPLLDIFEGFTPSVKPFKALVTLR</sequence>
<dbReference type="GO" id="GO:0006082">
    <property type="term" value="P:organic acid metabolic process"/>
    <property type="evidence" value="ECO:0007669"/>
    <property type="project" value="TreeGrafter"/>
</dbReference>
<protein>
    <recommendedName>
        <fullName evidence="13">Cytochrome P450</fullName>
    </recommendedName>
</protein>
<dbReference type="Gene3D" id="1.10.630.10">
    <property type="entry name" value="Cytochrome P450"/>
    <property type="match status" value="2"/>
</dbReference>
<evidence type="ECO:0000256" key="2">
    <source>
        <dbReference type="ARBA" id="ARBA00010617"/>
    </source>
</evidence>
<dbReference type="GO" id="GO:0016712">
    <property type="term" value="F:oxidoreductase activity, acting on paired donors, with incorporation or reduction of molecular oxygen, reduced flavin or flavoprotein as one donor, and incorporation of one atom of oxygen"/>
    <property type="evidence" value="ECO:0007669"/>
    <property type="project" value="TreeGrafter"/>
</dbReference>
<dbReference type="InterPro" id="IPR001128">
    <property type="entry name" value="Cyt_P450"/>
</dbReference>
<evidence type="ECO:0000256" key="7">
    <source>
        <dbReference type="ARBA" id="ARBA00023033"/>
    </source>
</evidence>
<keyword evidence="4 8" id="KW-0479">Metal-binding</keyword>
<feature type="chain" id="PRO_5042936117" description="Cytochrome P450" evidence="10">
    <location>
        <begin position="18"/>
        <end position="435"/>
    </location>
</feature>
<evidence type="ECO:0000313" key="12">
    <source>
        <dbReference type="Proteomes" id="UP001329430"/>
    </source>
</evidence>
<evidence type="ECO:0000256" key="8">
    <source>
        <dbReference type="PIRSR" id="PIRSR602401-1"/>
    </source>
</evidence>
<dbReference type="GO" id="GO:0020037">
    <property type="term" value="F:heme binding"/>
    <property type="evidence" value="ECO:0007669"/>
    <property type="project" value="InterPro"/>
</dbReference>
<keyword evidence="12" id="KW-1185">Reference proteome</keyword>
<reference evidence="11 12" key="1">
    <citation type="journal article" date="2024" name="Insects">
        <title>An Improved Chromosome-Level Genome Assembly of the Firefly Pyrocoelia pectoralis.</title>
        <authorList>
            <person name="Fu X."/>
            <person name="Meyer-Rochow V.B."/>
            <person name="Ballantyne L."/>
            <person name="Zhu X."/>
        </authorList>
    </citation>
    <scope>NUCLEOTIDE SEQUENCE [LARGE SCALE GENOMIC DNA]</scope>
    <source>
        <strain evidence="11">XCY_ONT2</strain>
    </source>
</reference>
<proteinExistence type="inferred from homology"/>
<dbReference type="InterPro" id="IPR002401">
    <property type="entry name" value="Cyt_P450_E_grp-I"/>
</dbReference>
<dbReference type="EMBL" id="JAVRBK010000007">
    <property type="protein sequence ID" value="KAK5640840.1"/>
    <property type="molecule type" value="Genomic_DNA"/>
</dbReference>
<evidence type="ECO:0000256" key="9">
    <source>
        <dbReference type="RuleBase" id="RU000461"/>
    </source>
</evidence>
<dbReference type="InterPro" id="IPR050182">
    <property type="entry name" value="Cytochrome_P450_fam2"/>
</dbReference>
<keyword evidence="7 9" id="KW-0503">Monooxygenase</keyword>
<dbReference type="AlphaFoldDB" id="A0AAN7V1T3"/>
<keyword evidence="10" id="KW-0732">Signal</keyword>
<organism evidence="11 12">
    <name type="scientific">Pyrocoelia pectoralis</name>
    <dbReference type="NCBI Taxonomy" id="417401"/>
    <lineage>
        <taxon>Eukaryota</taxon>
        <taxon>Metazoa</taxon>
        <taxon>Ecdysozoa</taxon>
        <taxon>Arthropoda</taxon>
        <taxon>Hexapoda</taxon>
        <taxon>Insecta</taxon>
        <taxon>Pterygota</taxon>
        <taxon>Neoptera</taxon>
        <taxon>Endopterygota</taxon>
        <taxon>Coleoptera</taxon>
        <taxon>Polyphaga</taxon>
        <taxon>Elateriformia</taxon>
        <taxon>Elateroidea</taxon>
        <taxon>Lampyridae</taxon>
        <taxon>Lampyrinae</taxon>
        <taxon>Pyrocoelia</taxon>
    </lineage>
</organism>
<evidence type="ECO:0008006" key="13">
    <source>
        <dbReference type="Google" id="ProtNLM"/>
    </source>
</evidence>
<dbReference type="PRINTS" id="PR00385">
    <property type="entry name" value="P450"/>
</dbReference>
<dbReference type="PANTHER" id="PTHR24300:SF376">
    <property type="entry name" value="CYTOCHROME P450 15A1"/>
    <property type="match status" value="1"/>
</dbReference>
<keyword evidence="6 8" id="KW-0408">Iron</keyword>
<dbReference type="Proteomes" id="UP001329430">
    <property type="component" value="Chromosome 7"/>
</dbReference>
<accession>A0AAN7V1T3</accession>
<comment type="cofactor">
    <cofactor evidence="1 8">
        <name>heme</name>
        <dbReference type="ChEBI" id="CHEBI:30413"/>
    </cofactor>
</comment>
<evidence type="ECO:0000256" key="3">
    <source>
        <dbReference type="ARBA" id="ARBA00022617"/>
    </source>
</evidence>
<keyword evidence="5 9" id="KW-0560">Oxidoreductase</keyword>
<evidence type="ECO:0000256" key="6">
    <source>
        <dbReference type="ARBA" id="ARBA00023004"/>
    </source>
</evidence>
<name>A0AAN7V1T3_9COLE</name>
<feature type="binding site" description="axial binding residue" evidence="8">
    <location>
        <position position="382"/>
    </location>
    <ligand>
        <name>heme</name>
        <dbReference type="ChEBI" id="CHEBI:30413"/>
    </ligand>
    <ligandPart>
        <name>Fe</name>
        <dbReference type="ChEBI" id="CHEBI:18248"/>
    </ligandPart>
</feature>
<gene>
    <name evidence="11" type="ORF">RI129_009387</name>
</gene>
<dbReference type="GO" id="GO:0008395">
    <property type="term" value="F:steroid hydroxylase activity"/>
    <property type="evidence" value="ECO:0007669"/>
    <property type="project" value="TreeGrafter"/>
</dbReference>
<dbReference type="InterPro" id="IPR036396">
    <property type="entry name" value="Cyt_P450_sf"/>
</dbReference>
<evidence type="ECO:0000256" key="4">
    <source>
        <dbReference type="ARBA" id="ARBA00022723"/>
    </source>
</evidence>
<dbReference type="PANTHER" id="PTHR24300">
    <property type="entry name" value="CYTOCHROME P450 508A4-RELATED"/>
    <property type="match status" value="1"/>
</dbReference>
<evidence type="ECO:0000313" key="11">
    <source>
        <dbReference type="EMBL" id="KAK5640840.1"/>
    </source>
</evidence>
<dbReference type="GO" id="GO:0006805">
    <property type="term" value="P:xenobiotic metabolic process"/>
    <property type="evidence" value="ECO:0007669"/>
    <property type="project" value="TreeGrafter"/>
</dbReference>
<evidence type="ECO:0000256" key="1">
    <source>
        <dbReference type="ARBA" id="ARBA00001971"/>
    </source>
</evidence>
<dbReference type="PROSITE" id="PS00086">
    <property type="entry name" value="CYTOCHROME_P450"/>
    <property type="match status" value="1"/>
</dbReference>
<keyword evidence="3 8" id="KW-0349">Heme</keyword>
<dbReference type="SUPFAM" id="SSF48264">
    <property type="entry name" value="Cytochrome P450"/>
    <property type="match status" value="1"/>
</dbReference>